<keyword evidence="7 11" id="KW-1133">Transmembrane helix</keyword>
<name>A0A1M8A9C1_MALS4</name>
<feature type="transmembrane region" description="Helical" evidence="11">
    <location>
        <begin position="236"/>
        <end position="256"/>
    </location>
</feature>
<dbReference type="EC" id="3.4.26.1" evidence="10"/>
<evidence type="ECO:0000256" key="6">
    <source>
        <dbReference type="ARBA" id="ARBA00022824"/>
    </source>
</evidence>
<evidence type="ECO:0000256" key="10">
    <source>
        <dbReference type="ARBA" id="ARBA00049729"/>
    </source>
</evidence>
<dbReference type="GO" id="GO:0071586">
    <property type="term" value="P:CAAX-box protein processing"/>
    <property type="evidence" value="ECO:0007669"/>
    <property type="project" value="InterPro"/>
</dbReference>
<comment type="similarity">
    <text evidence="2">Belongs to the peptidase U48 family.</text>
</comment>
<dbReference type="GO" id="GO:0004222">
    <property type="term" value="F:metalloendopeptidase activity"/>
    <property type="evidence" value="ECO:0007669"/>
    <property type="project" value="InterPro"/>
</dbReference>
<dbReference type="AlphaFoldDB" id="A0A1M8A9C1"/>
<evidence type="ECO:0000313" key="13">
    <source>
        <dbReference type="EMBL" id="SHO79030.1"/>
    </source>
</evidence>
<keyword evidence="3 13" id="KW-0645">Protease</keyword>
<evidence type="ECO:0000256" key="3">
    <source>
        <dbReference type="ARBA" id="ARBA00022670"/>
    </source>
</evidence>
<evidence type="ECO:0000256" key="1">
    <source>
        <dbReference type="ARBA" id="ARBA00004477"/>
    </source>
</evidence>
<evidence type="ECO:0000256" key="7">
    <source>
        <dbReference type="ARBA" id="ARBA00022989"/>
    </source>
</evidence>
<dbReference type="PANTHER" id="PTHR13046">
    <property type="entry name" value="PROTEASE U48 CAAX PRENYL PROTEASE RCE1"/>
    <property type="match status" value="1"/>
</dbReference>
<accession>A0A1M8A9C1</accession>
<evidence type="ECO:0000256" key="11">
    <source>
        <dbReference type="SAM" id="Phobius"/>
    </source>
</evidence>
<feature type="transmembrane region" description="Helical" evidence="11">
    <location>
        <begin position="53"/>
        <end position="76"/>
    </location>
</feature>
<keyword evidence="4 11" id="KW-0812">Transmembrane</keyword>
<evidence type="ECO:0000256" key="5">
    <source>
        <dbReference type="ARBA" id="ARBA00022801"/>
    </source>
</evidence>
<dbReference type="InterPro" id="IPR039731">
    <property type="entry name" value="Rce1"/>
</dbReference>
<evidence type="ECO:0000259" key="12">
    <source>
        <dbReference type="Pfam" id="PF02517"/>
    </source>
</evidence>
<gene>
    <name evidence="13" type="ORF">MSYG_3379</name>
</gene>
<feature type="domain" description="CAAX prenyl protease 2/Lysostaphin resistance protein A-like" evidence="12">
    <location>
        <begin position="167"/>
        <end position="277"/>
    </location>
</feature>
<dbReference type="GO" id="GO:0005789">
    <property type="term" value="C:endoplasmic reticulum membrane"/>
    <property type="evidence" value="ECO:0007669"/>
    <property type="project" value="UniProtKB-SubCell"/>
</dbReference>
<dbReference type="VEuPathDB" id="FungiDB:MSYG_3379"/>
<dbReference type="InterPro" id="IPR003675">
    <property type="entry name" value="Rce1/LyrA-like_dom"/>
</dbReference>
<dbReference type="OMA" id="IGWICAQ"/>
<evidence type="ECO:0000256" key="9">
    <source>
        <dbReference type="ARBA" id="ARBA00047280"/>
    </source>
</evidence>
<dbReference type="STRING" id="1230383.A0A1M8A9C1"/>
<evidence type="ECO:0000256" key="8">
    <source>
        <dbReference type="ARBA" id="ARBA00023136"/>
    </source>
</evidence>
<organism evidence="13 14">
    <name type="scientific">Malassezia sympodialis (strain ATCC 42132)</name>
    <name type="common">Atopic eczema-associated yeast</name>
    <dbReference type="NCBI Taxonomy" id="1230383"/>
    <lineage>
        <taxon>Eukaryota</taxon>
        <taxon>Fungi</taxon>
        <taxon>Dikarya</taxon>
        <taxon>Basidiomycota</taxon>
        <taxon>Ustilaginomycotina</taxon>
        <taxon>Malasseziomycetes</taxon>
        <taxon>Malasseziales</taxon>
        <taxon>Malasseziaceae</taxon>
        <taxon>Malassezia</taxon>
    </lineage>
</organism>
<dbReference type="Proteomes" id="UP000186303">
    <property type="component" value="Chromosome 5"/>
</dbReference>
<proteinExistence type="inferred from homology"/>
<keyword evidence="5" id="KW-0378">Hydrolase</keyword>
<protein>
    <recommendedName>
        <fullName evidence="10">intramembrane prenyl-peptidase Rce1</fullName>
        <ecNumber evidence="10">3.4.26.1</ecNumber>
    </recommendedName>
</protein>
<feature type="transmembrane region" description="Helical" evidence="11">
    <location>
        <begin position="292"/>
        <end position="312"/>
    </location>
</feature>
<evidence type="ECO:0000256" key="2">
    <source>
        <dbReference type="ARBA" id="ARBA00006897"/>
    </source>
</evidence>
<feature type="transmembrane region" description="Helical" evidence="11">
    <location>
        <begin position="12"/>
        <end position="33"/>
    </location>
</feature>
<dbReference type="EMBL" id="LT671825">
    <property type="protein sequence ID" value="SHO79030.1"/>
    <property type="molecule type" value="Genomic_DNA"/>
</dbReference>
<dbReference type="PANTHER" id="PTHR13046:SF0">
    <property type="entry name" value="CAAX PRENYL PROTEASE 2"/>
    <property type="match status" value="1"/>
</dbReference>
<reference evidence="14" key="1">
    <citation type="journal article" date="2017" name="Nucleic Acids Res.">
        <title>Proteogenomics produces comprehensive and highly accurate protein-coding gene annotation in a complete genome assembly of Malassezia sympodialis.</title>
        <authorList>
            <person name="Zhu Y."/>
            <person name="Engstroem P.G."/>
            <person name="Tellgren-Roth C."/>
            <person name="Baudo C.D."/>
            <person name="Kennell J.C."/>
            <person name="Sun S."/>
            <person name="Billmyre R.B."/>
            <person name="Schroeder M.S."/>
            <person name="Andersson A."/>
            <person name="Holm T."/>
            <person name="Sigurgeirsson B."/>
            <person name="Wu G."/>
            <person name="Sankaranarayanan S.R."/>
            <person name="Siddharthan R."/>
            <person name="Sanyal K."/>
            <person name="Lundeberg J."/>
            <person name="Nystedt B."/>
            <person name="Boekhout T."/>
            <person name="Dawson T.L. Jr."/>
            <person name="Heitman J."/>
            <person name="Scheynius A."/>
            <person name="Lehtioe J."/>
        </authorList>
    </citation>
    <scope>NUCLEOTIDE SEQUENCE [LARGE SCALE GENOMIC DNA]</scope>
    <source>
        <strain evidence="14">ATCC 42132</strain>
    </source>
</reference>
<keyword evidence="14" id="KW-1185">Reference proteome</keyword>
<sequence length="322" mass="35937">MSEAMDRPWMMYGTCWGMAGVYVGSLHALPQLVALARTGRWAPLLPRDHPRTVWARLWCASVATLIDVIWTCRVLARHGLISTRQPFRCLDALAWLGLPTPRLSFLVSHWLPFHPSLSATLLQGLRIIGNATLLTSLLYLGTFWTDLQAQALPGQAGYYDETGPRPSLLYLRNYVIGPATEELVFRSCMVATMSALCPTMSRTKVMLLAPVFFGAAHLHHFVESVRRQRWRAWSSALAQTALQFVYTTVFGWYATFLFQRTGMVWAPLAAHILCNFMGFPRLSARGSLLARITGLALHVAGIGAFIAARYPLTSLIASPLYR</sequence>
<comment type="subcellular location">
    <subcellularLocation>
        <location evidence="1">Endoplasmic reticulum membrane</location>
        <topology evidence="1">Multi-pass membrane protein</topology>
    </subcellularLocation>
</comment>
<keyword evidence="8 11" id="KW-0472">Membrane</keyword>
<dbReference type="Pfam" id="PF02517">
    <property type="entry name" value="Rce1-like"/>
    <property type="match status" value="1"/>
</dbReference>
<dbReference type="OrthoDB" id="271604at2759"/>
<comment type="catalytic activity">
    <reaction evidence="9">
        <text>Hydrolyzes the peptide bond -P2-(S-farnesyl or geranylgeranyl)C-P1'-P2'-P3'-COOH where P1' and P2' are amino acids with aliphatic sidechains and P3' is any C-terminal residue.</text>
        <dbReference type="EC" id="3.4.26.1"/>
    </reaction>
</comment>
<feature type="transmembrane region" description="Helical" evidence="11">
    <location>
        <begin position="262"/>
        <end position="280"/>
    </location>
</feature>
<evidence type="ECO:0000256" key="4">
    <source>
        <dbReference type="ARBA" id="ARBA00022692"/>
    </source>
</evidence>
<evidence type="ECO:0000313" key="14">
    <source>
        <dbReference type="Proteomes" id="UP000186303"/>
    </source>
</evidence>
<keyword evidence="6" id="KW-0256">Endoplasmic reticulum</keyword>